<sequence>MNARFKIIFLLAAALPFCFDAVAQQQATSDEHDQHAQHEQHSGHEQSESKQAEATQSKHDHNGHGINTGSEAVAEHEHAHKEHSIDAESHQEESVHDHVHEDHSIDAESHQHSSESEHSEHLGGAADHGDMHHHHHVDDSHIMDHEGTMIMGQNLDKLPSGCKSISGEVEITVRAGRKYAERFPGTVFAFDQQQWHVKPCSKVTFHFTNEDNVRHQFMMHGLPKYIYQYGMFHLEVTGPKTVSGTIIVPGSDDTLLVHCDIAQHMEKGMKAQLVIGKGGQDIPSIPGLTPYNINDIYDAEDLPKISATENKEDKSKVVREITKSLAKSDTQNYLILLIGALIGLFSIPLLRKIISGRKTSKNEE</sequence>
<feature type="compositionally biased region" description="Basic and acidic residues" evidence="1">
    <location>
        <begin position="73"/>
        <end position="121"/>
    </location>
</feature>
<evidence type="ECO:0000313" key="4">
    <source>
        <dbReference type="EMBL" id="SFU28427.1"/>
    </source>
</evidence>
<feature type="compositionally biased region" description="Basic and acidic residues" evidence="1">
    <location>
        <begin position="29"/>
        <end position="63"/>
    </location>
</feature>
<feature type="chain" id="PRO_5010246115" description="Copper oxidase" evidence="3">
    <location>
        <begin position="24"/>
        <end position="364"/>
    </location>
</feature>
<organism evidence="4 5">
    <name type="scientific">Nitrosomonas eutropha</name>
    <dbReference type="NCBI Taxonomy" id="916"/>
    <lineage>
        <taxon>Bacteria</taxon>
        <taxon>Pseudomonadati</taxon>
        <taxon>Pseudomonadota</taxon>
        <taxon>Betaproteobacteria</taxon>
        <taxon>Nitrosomonadales</taxon>
        <taxon>Nitrosomonadaceae</taxon>
        <taxon>Nitrosomonas</taxon>
    </lineage>
</organism>
<keyword evidence="2" id="KW-1133">Transmembrane helix</keyword>
<dbReference type="RefSeq" id="WP_074925990.1">
    <property type="nucleotide sequence ID" value="NZ_FPBL01000001.1"/>
</dbReference>
<feature type="transmembrane region" description="Helical" evidence="2">
    <location>
        <begin position="333"/>
        <end position="350"/>
    </location>
</feature>
<evidence type="ECO:0000256" key="2">
    <source>
        <dbReference type="SAM" id="Phobius"/>
    </source>
</evidence>
<reference evidence="4 5" key="1">
    <citation type="submission" date="2016-10" db="EMBL/GenBank/DDBJ databases">
        <authorList>
            <person name="de Groot N.N."/>
        </authorList>
    </citation>
    <scope>NUCLEOTIDE SEQUENCE [LARGE SCALE GENOMIC DNA]</scope>
    <source>
        <strain evidence="4 5">Nm24</strain>
    </source>
</reference>
<proteinExistence type="predicted"/>
<dbReference type="Proteomes" id="UP000183926">
    <property type="component" value="Unassembled WGS sequence"/>
</dbReference>
<evidence type="ECO:0008006" key="6">
    <source>
        <dbReference type="Google" id="ProtNLM"/>
    </source>
</evidence>
<feature type="signal peptide" evidence="3">
    <location>
        <begin position="1"/>
        <end position="23"/>
    </location>
</feature>
<protein>
    <recommendedName>
        <fullName evidence="6">Copper oxidase</fullName>
    </recommendedName>
</protein>
<accession>A0A1I7EWY1</accession>
<evidence type="ECO:0000256" key="1">
    <source>
        <dbReference type="SAM" id="MobiDB-lite"/>
    </source>
</evidence>
<evidence type="ECO:0000256" key="3">
    <source>
        <dbReference type="SAM" id="SignalP"/>
    </source>
</evidence>
<dbReference type="EMBL" id="FPBL01000001">
    <property type="protein sequence ID" value="SFU28427.1"/>
    <property type="molecule type" value="Genomic_DNA"/>
</dbReference>
<keyword evidence="3" id="KW-0732">Signal</keyword>
<dbReference type="OrthoDB" id="5801345at2"/>
<dbReference type="AlphaFoldDB" id="A0A1I7EWY1"/>
<keyword evidence="2" id="KW-0472">Membrane</keyword>
<keyword evidence="2" id="KW-0812">Transmembrane</keyword>
<name>A0A1I7EWY1_9PROT</name>
<dbReference type="Gene3D" id="2.60.40.420">
    <property type="entry name" value="Cupredoxins - blue copper proteins"/>
    <property type="match status" value="1"/>
</dbReference>
<gene>
    <name evidence="4" type="ORF">SAMN05216339_101137</name>
</gene>
<evidence type="ECO:0000313" key="5">
    <source>
        <dbReference type="Proteomes" id="UP000183926"/>
    </source>
</evidence>
<dbReference type="SUPFAM" id="SSF49503">
    <property type="entry name" value="Cupredoxins"/>
    <property type="match status" value="1"/>
</dbReference>
<dbReference type="CDD" id="cd00920">
    <property type="entry name" value="Cupredoxin"/>
    <property type="match status" value="1"/>
</dbReference>
<feature type="region of interest" description="Disordered" evidence="1">
    <location>
        <begin position="28"/>
        <end position="136"/>
    </location>
</feature>
<dbReference type="InterPro" id="IPR008972">
    <property type="entry name" value="Cupredoxin"/>
</dbReference>